<evidence type="ECO:0000313" key="8">
    <source>
        <dbReference type="EMBL" id="KAK3592039.1"/>
    </source>
</evidence>
<dbReference type="PANTHER" id="PTHR24168:SF21">
    <property type="entry name" value="KANK, ISOFORM D"/>
    <property type="match status" value="1"/>
</dbReference>
<dbReference type="PRINTS" id="PR01415">
    <property type="entry name" value="ANKYRIN"/>
</dbReference>
<dbReference type="Proteomes" id="UP001195483">
    <property type="component" value="Unassembled WGS sequence"/>
</dbReference>
<proteinExistence type="predicted"/>
<evidence type="ECO:0000313" key="9">
    <source>
        <dbReference type="Proteomes" id="UP001195483"/>
    </source>
</evidence>
<keyword evidence="9" id="KW-1185">Reference proteome</keyword>
<dbReference type="GO" id="GO:0005737">
    <property type="term" value="C:cytoplasm"/>
    <property type="evidence" value="ECO:0007669"/>
    <property type="project" value="TreeGrafter"/>
</dbReference>
<keyword evidence="4 6" id="KW-0175">Coiled coil</keyword>
<dbReference type="Pfam" id="PF13637">
    <property type="entry name" value="Ank_4"/>
    <property type="match status" value="1"/>
</dbReference>
<feature type="compositionally biased region" description="Low complexity" evidence="7">
    <location>
        <begin position="154"/>
        <end position="169"/>
    </location>
</feature>
<dbReference type="InterPro" id="IPR036770">
    <property type="entry name" value="Ankyrin_rpt-contain_sf"/>
</dbReference>
<keyword evidence="3 5" id="KW-0040">ANK repeat</keyword>
<gene>
    <name evidence="8" type="ORF">CHS0354_019294</name>
</gene>
<reference evidence="8" key="2">
    <citation type="journal article" date="2021" name="Genome Biol. Evol.">
        <title>Developing a high-quality reference genome for a parasitic bivalve with doubly uniparental inheritance (Bivalvia: Unionida).</title>
        <authorList>
            <person name="Smith C.H."/>
        </authorList>
    </citation>
    <scope>NUCLEOTIDE SEQUENCE</scope>
    <source>
        <strain evidence="8">CHS0354</strain>
        <tissue evidence="8">Mantle</tissue>
    </source>
</reference>
<keyword evidence="1" id="KW-0597">Phosphoprotein</keyword>
<evidence type="ECO:0000256" key="7">
    <source>
        <dbReference type="SAM" id="MobiDB-lite"/>
    </source>
</evidence>
<feature type="repeat" description="ANK" evidence="5">
    <location>
        <begin position="1338"/>
        <end position="1370"/>
    </location>
</feature>
<feature type="compositionally biased region" description="Low complexity" evidence="7">
    <location>
        <begin position="1053"/>
        <end position="1107"/>
    </location>
</feature>
<dbReference type="EMBL" id="JAEAOA010001195">
    <property type="protein sequence ID" value="KAK3592039.1"/>
    <property type="molecule type" value="Genomic_DNA"/>
</dbReference>
<dbReference type="FunFam" id="1.25.40.20:FF:000017">
    <property type="entry name" value="KN motif and ankyrin repeat domain-containing protein 1"/>
    <property type="match status" value="1"/>
</dbReference>
<feature type="compositionally biased region" description="Polar residues" evidence="7">
    <location>
        <begin position="144"/>
        <end position="153"/>
    </location>
</feature>
<dbReference type="SUPFAM" id="SSF48403">
    <property type="entry name" value="Ankyrin repeat"/>
    <property type="match status" value="1"/>
</dbReference>
<dbReference type="InterPro" id="IPR021939">
    <property type="entry name" value="KN_motif"/>
</dbReference>
<keyword evidence="2" id="KW-0677">Repeat</keyword>
<feature type="region of interest" description="Disordered" evidence="7">
    <location>
        <begin position="1053"/>
        <end position="1124"/>
    </location>
</feature>
<dbReference type="Pfam" id="PF12075">
    <property type="entry name" value="KN_motif"/>
    <property type="match status" value="1"/>
</dbReference>
<dbReference type="InterPro" id="IPR047184">
    <property type="entry name" value="KANK1-4"/>
</dbReference>
<reference evidence="8" key="3">
    <citation type="submission" date="2023-05" db="EMBL/GenBank/DDBJ databases">
        <authorList>
            <person name="Smith C.H."/>
        </authorList>
    </citation>
    <scope>NUCLEOTIDE SEQUENCE</scope>
    <source>
        <strain evidence="8">CHS0354</strain>
        <tissue evidence="8">Mantle</tissue>
    </source>
</reference>
<feature type="coiled-coil region" evidence="6">
    <location>
        <begin position="438"/>
        <end position="489"/>
    </location>
</feature>
<organism evidence="8 9">
    <name type="scientific">Potamilus streckersoni</name>
    <dbReference type="NCBI Taxonomy" id="2493646"/>
    <lineage>
        <taxon>Eukaryota</taxon>
        <taxon>Metazoa</taxon>
        <taxon>Spiralia</taxon>
        <taxon>Lophotrochozoa</taxon>
        <taxon>Mollusca</taxon>
        <taxon>Bivalvia</taxon>
        <taxon>Autobranchia</taxon>
        <taxon>Heteroconchia</taxon>
        <taxon>Palaeoheterodonta</taxon>
        <taxon>Unionida</taxon>
        <taxon>Unionoidea</taxon>
        <taxon>Unionidae</taxon>
        <taxon>Ambleminae</taxon>
        <taxon>Lampsilini</taxon>
        <taxon>Potamilus</taxon>
    </lineage>
</organism>
<evidence type="ECO:0000256" key="2">
    <source>
        <dbReference type="ARBA" id="ARBA00022737"/>
    </source>
</evidence>
<feature type="compositionally biased region" description="Polar residues" evidence="7">
    <location>
        <begin position="90"/>
        <end position="112"/>
    </location>
</feature>
<dbReference type="PANTHER" id="PTHR24168">
    <property type="entry name" value="KN MOTIF AND ANKYRIN REPEAT DOMAIN-CONTAINING"/>
    <property type="match status" value="1"/>
</dbReference>
<feature type="compositionally biased region" description="Low complexity" evidence="7">
    <location>
        <begin position="122"/>
        <end position="143"/>
    </location>
</feature>
<feature type="repeat" description="ANK" evidence="5">
    <location>
        <begin position="1266"/>
        <end position="1291"/>
    </location>
</feature>
<feature type="compositionally biased region" description="Basic and acidic residues" evidence="7">
    <location>
        <begin position="1110"/>
        <end position="1122"/>
    </location>
</feature>
<evidence type="ECO:0008006" key="10">
    <source>
        <dbReference type="Google" id="ProtNLM"/>
    </source>
</evidence>
<evidence type="ECO:0000256" key="1">
    <source>
        <dbReference type="ARBA" id="ARBA00022553"/>
    </source>
</evidence>
<sequence>MTSGLSMATLNRTENHLFISEGPRDRPYHTMDHRVVSEVATAEVKNGMPEFRPITTEVTQLRPIKLDASASLKRGASESVFAEMKPTGSKPIQSKRYNSESSACKMDNSMNSEFREEMQHQSFSSSHMDTMSSTHTEYSPSSSQTNSLLRQTVTSRGSGSSEPGSPTASLPRSKERVTIEFKRRDLSPGKKMEEKQKVILIDGKCTCCPFGYHIDLDFLNFCDTMQSGSYLKELKRVQRDRRKLRKSMEIYLQQQEQKNREYQTPSYDIVNPMDSEEFMYLKDYQESTTNKLLNEIDDSVDATLISIDRMMETSQGSSTNHVQRKFNTFPKKVGRQVAEQLAQYTETFSATLANSGQADSSGSLSSVSTVASDRVVPYGSQSYTSSHHVTNITNETNVTNMTTITSEQLAATMATHLPVEDGAASPQSLTTNISKASLQAIREAMAVSLQRMRELEEQAKAIPILQVRISVLKEEKRLLQLQMQAKEKKLNMKSVAVGDDSFLSPQSPTAKFEFKVTKSPPPTLPKPKVRMIGVGDHSVFEPYLLQPELEDETVRLTFEKQVIFMDRAQSAVYNEQLQKERKPMTQSVGVGEGNVFDDSLHIHEKELRTVIIGQTASAGKRNVGIECRVSTRDVGVMYSVDTEKPSTKSVGINVDIAPSVTTIDFKGEEFRAALQEMLHKSVRSVALQTDLNGEKVDVGVQFAVSAWDVRSIGVGDASIDVEVRNRVARRSIGLDVYPDRMNRAVNTDYGWRLDAGTNTVSMLMDCKATSTEEARSYSAGTMTEEACRFHQTSQTEQFIFSQLGQIQTVGCNTQRLETRSVGNNTTIRPVVEKGVNTIQYWSVQNKGTSTELETRTIGVSEDTLDSFVCSFQDEEEYRFEEEAVETKTKYYTEVMGQADNKEEKGFQIKREYTGDGSVDSSFQTRTVKEEEKNSKSTIAMAENTERLKKEKEEEEDRNEEILEEKVWSTSGDGQYTVTTKITKRTFVGTKIENVVMDVKTITGGPEILGSAADIIQKEVEQNNLRQGGLPGMSKSRIASQLGAELDSLHMVRSSSSADGFDGSSGSFDGCSSSQTSSITRSSSSGFESGGLSSSQTSFSSGTSGISSMEELDHSPTSERIESSNRLVQQTRAYTMSGMIGSSPEMEDSITTQLENPVTLKSIMKKSASDNGSQMKKGITFASNVVGGYELSEEMHKACQVIATFLQDSVSVTTKELHAVISVVQPEWFRTSSSKLSSPHQVEDYLSCFNEISKRLLEYVVNMQDSNGNTAMHYAVSHCNFEIVSLLLDTGVCDLNKQNKAGYTPVIMATLTSLQTEQHKEVVQRLLSMGDTNIKAAKDGQTALMFAVRQGRQDMVKMLIDTGADVNAQDHEGSTALMCACEHGFTEIAKLLINTPGCDANIADNDGSTALSIAMDAGHKDVGVLLYAHINFGPGQHSPVKKTRKSSNTSPLPSPTLR</sequence>
<feature type="coiled-coil region" evidence="6">
    <location>
        <begin position="234"/>
        <end position="261"/>
    </location>
</feature>
<comment type="caution">
    <text evidence="8">The sequence shown here is derived from an EMBL/GenBank/DDBJ whole genome shotgun (WGS) entry which is preliminary data.</text>
</comment>
<name>A0AAE0SHW9_9BIVA</name>
<dbReference type="GO" id="GO:0005856">
    <property type="term" value="C:cytoskeleton"/>
    <property type="evidence" value="ECO:0007669"/>
    <property type="project" value="TreeGrafter"/>
</dbReference>
<dbReference type="InterPro" id="IPR002110">
    <property type="entry name" value="Ankyrin_rpt"/>
</dbReference>
<feature type="region of interest" description="Disordered" evidence="7">
    <location>
        <begin position="1435"/>
        <end position="1457"/>
    </location>
</feature>
<dbReference type="Pfam" id="PF00023">
    <property type="entry name" value="Ank"/>
    <property type="match status" value="1"/>
</dbReference>
<feature type="compositionally biased region" description="Low complexity" evidence="7">
    <location>
        <begin position="1445"/>
        <end position="1457"/>
    </location>
</feature>
<evidence type="ECO:0000256" key="5">
    <source>
        <dbReference type="PROSITE-ProRule" id="PRU00023"/>
    </source>
</evidence>
<evidence type="ECO:0000256" key="4">
    <source>
        <dbReference type="ARBA" id="ARBA00023054"/>
    </source>
</evidence>
<evidence type="ECO:0000256" key="6">
    <source>
        <dbReference type="SAM" id="Coils"/>
    </source>
</evidence>
<protein>
    <recommendedName>
        <fullName evidence="10">KN motif and ankyrin repeat domain-containing protein 1</fullName>
    </recommendedName>
</protein>
<reference evidence="8" key="1">
    <citation type="journal article" date="2021" name="Genome Biol. Evol.">
        <title>A High-Quality Reference Genome for a Parasitic Bivalve with Doubly Uniparental Inheritance (Bivalvia: Unionida).</title>
        <authorList>
            <person name="Smith C.H."/>
        </authorList>
    </citation>
    <scope>NUCLEOTIDE SEQUENCE</scope>
    <source>
        <strain evidence="8">CHS0354</strain>
    </source>
</reference>
<feature type="region of interest" description="Disordered" evidence="7">
    <location>
        <begin position="82"/>
        <end position="188"/>
    </location>
</feature>
<accession>A0AAE0SHW9</accession>
<evidence type="ECO:0000256" key="3">
    <source>
        <dbReference type="ARBA" id="ARBA00023043"/>
    </source>
</evidence>
<dbReference type="Gene3D" id="1.25.40.20">
    <property type="entry name" value="Ankyrin repeat-containing domain"/>
    <property type="match status" value="1"/>
</dbReference>
<feature type="compositionally biased region" description="Basic and acidic residues" evidence="7">
    <location>
        <begin position="172"/>
        <end position="188"/>
    </location>
</feature>
<dbReference type="GO" id="GO:0030837">
    <property type="term" value="P:negative regulation of actin filament polymerization"/>
    <property type="evidence" value="ECO:0007669"/>
    <property type="project" value="InterPro"/>
</dbReference>
<dbReference type="PROSITE" id="PS50297">
    <property type="entry name" value="ANK_REP_REGION"/>
    <property type="match status" value="2"/>
</dbReference>
<dbReference type="Pfam" id="PF12796">
    <property type="entry name" value="Ank_2"/>
    <property type="match status" value="1"/>
</dbReference>
<dbReference type="PROSITE" id="PS50088">
    <property type="entry name" value="ANK_REPEAT"/>
    <property type="match status" value="2"/>
</dbReference>
<dbReference type="SMART" id="SM00248">
    <property type="entry name" value="ANK"/>
    <property type="match status" value="5"/>
</dbReference>